<organism evidence="1 2">
    <name type="scientific">Tanacetum coccineum</name>
    <dbReference type="NCBI Taxonomy" id="301880"/>
    <lineage>
        <taxon>Eukaryota</taxon>
        <taxon>Viridiplantae</taxon>
        <taxon>Streptophyta</taxon>
        <taxon>Embryophyta</taxon>
        <taxon>Tracheophyta</taxon>
        <taxon>Spermatophyta</taxon>
        <taxon>Magnoliopsida</taxon>
        <taxon>eudicotyledons</taxon>
        <taxon>Gunneridae</taxon>
        <taxon>Pentapetalae</taxon>
        <taxon>asterids</taxon>
        <taxon>campanulids</taxon>
        <taxon>Asterales</taxon>
        <taxon>Asteraceae</taxon>
        <taxon>Asteroideae</taxon>
        <taxon>Anthemideae</taxon>
        <taxon>Anthemidinae</taxon>
        <taxon>Tanacetum</taxon>
    </lineage>
</organism>
<gene>
    <name evidence="1" type="ORF">Tco_0628556</name>
</gene>
<evidence type="ECO:0000313" key="1">
    <source>
        <dbReference type="EMBL" id="GJS55194.1"/>
    </source>
</evidence>
<dbReference type="EMBL" id="BQNB010008852">
    <property type="protein sequence ID" value="GJS55194.1"/>
    <property type="molecule type" value="Genomic_DNA"/>
</dbReference>
<reference evidence="1" key="1">
    <citation type="journal article" date="2022" name="Int. J. Mol. Sci.">
        <title>Draft Genome of Tanacetum Coccineum: Genomic Comparison of Closely Related Tanacetum-Family Plants.</title>
        <authorList>
            <person name="Yamashiro T."/>
            <person name="Shiraishi A."/>
            <person name="Nakayama K."/>
            <person name="Satake H."/>
        </authorList>
    </citation>
    <scope>NUCLEOTIDE SEQUENCE</scope>
</reference>
<protein>
    <submittedName>
        <fullName evidence="1">Uncharacterized protein</fullName>
    </submittedName>
</protein>
<keyword evidence="2" id="KW-1185">Reference proteome</keyword>
<sequence>MINGYKGRDQRTGKQEQPKALLTINAGVIDWSRQAKEEEEDHALMAFNSNSSSNEVQSCSDECVSSYNKHKQLYDEQREQLGDASIEIQAQYLSFKES</sequence>
<name>A0ABQ4WQM6_9ASTR</name>
<dbReference type="Proteomes" id="UP001151760">
    <property type="component" value="Unassembled WGS sequence"/>
</dbReference>
<proteinExistence type="predicted"/>
<evidence type="ECO:0000313" key="2">
    <source>
        <dbReference type="Proteomes" id="UP001151760"/>
    </source>
</evidence>
<comment type="caution">
    <text evidence="1">The sequence shown here is derived from an EMBL/GenBank/DDBJ whole genome shotgun (WGS) entry which is preliminary data.</text>
</comment>
<accession>A0ABQ4WQM6</accession>
<reference evidence="1" key="2">
    <citation type="submission" date="2022-01" db="EMBL/GenBank/DDBJ databases">
        <authorList>
            <person name="Yamashiro T."/>
            <person name="Shiraishi A."/>
            <person name="Satake H."/>
            <person name="Nakayama K."/>
        </authorList>
    </citation>
    <scope>NUCLEOTIDE SEQUENCE</scope>
</reference>